<dbReference type="InterPro" id="IPR000415">
    <property type="entry name" value="Nitroreductase-like"/>
</dbReference>
<name>A0ABX3H428_PAEBO</name>
<evidence type="ECO:0000256" key="3">
    <source>
        <dbReference type="ARBA" id="ARBA00022643"/>
    </source>
</evidence>
<dbReference type="InterPro" id="IPR029479">
    <property type="entry name" value="Nitroreductase"/>
</dbReference>
<evidence type="ECO:0000256" key="2">
    <source>
        <dbReference type="ARBA" id="ARBA00022630"/>
    </source>
</evidence>
<evidence type="ECO:0000256" key="5">
    <source>
        <dbReference type="PIRNR" id="PIRNR005426"/>
    </source>
</evidence>
<dbReference type="InterPro" id="IPR016446">
    <property type="entry name" value="Flavin_OxRdtase_Frp"/>
</dbReference>
<reference evidence="7 8" key="1">
    <citation type="submission" date="2016-10" db="EMBL/GenBank/DDBJ databases">
        <title>Paenibacillus species isolates.</title>
        <authorList>
            <person name="Beno S.M."/>
        </authorList>
    </citation>
    <scope>NUCLEOTIDE SEQUENCE [LARGE SCALE GENOMIC DNA]</scope>
    <source>
        <strain evidence="7 8">FSL H7-0744</strain>
    </source>
</reference>
<proteinExistence type="inferred from homology"/>
<evidence type="ECO:0000259" key="6">
    <source>
        <dbReference type="Pfam" id="PF00881"/>
    </source>
</evidence>
<dbReference type="Pfam" id="PF00881">
    <property type="entry name" value="Nitroreductase"/>
    <property type="match status" value="1"/>
</dbReference>
<dbReference type="EMBL" id="MPTB01000027">
    <property type="protein sequence ID" value="OMD45194.1"/>
    <property type="molecule type" value="Genomic_DNA"/>
</dbReference>
<dbReference type="PIRSF" id="PIRSF005426">
    <property type="entry name" value="Frp"/>
    <property type="match status" value="1"/>
</dbReference>
<accession>A0ABX3H428</accession>
<organism evidence="7 8">
    <name type="scientific">Paenibacillus borealis</name>
    <dbReference type="NCBI Taxonomy" id="160799"/>
    <lineage>
        <taxon>Bacteria</taxon>
        <taxon>Bacillati</taxon>
        <taxon>Bacillota</taxon>
        <taxon>Bacilli</taxon>
        <taxon>Bacillales</taxon>
        <taxon>Paenibacillaceae</taxon>
        <taxon>Paenibacillus</taxon>
    </lineage>
</organism>
<dbReference type="Gene3D" id="3.40.109.10">
    <property type="entry name" value="NADH Oxidase"/>
    <property type="match status" value="1"/>
</dbReference>
<evidence type="ECO:0000313" key="8">
    <source>
        <dbReference type="Proteomes" id="UP000187412"/>
    </source>
</evidence>
<sequence>MNEVLKTLNNHRSFRKYGPQPVEPDKLQMIIEAAQSAPSWVNGQQVSIIAVQNQQRKAQLSVLSGNQKHVADAPVFLIFCMDFYRAKLAAELEGQPFEAVHDVDALLVGAVDVGIALESAVAAAESLGLGIIPIGGVRRNTAGVIELLDLPEYVFPVVGLCVGYPAEELPKKPRLPLEAVFHEERYNPDQKGFIQEYNQAYRGYLKALEMTERDWSATIAHFYALNPQYGDAQHTLKKQGFTCDNLQKPGE</sequence>
<protein>
    <submittedName>
        <fullName evidence="7">NADPH-dependent oxidoreductase</fullName>
    </submittedName>
</protein>
<keyword evidence="2 5" id="KW-0285">Flavoprotein</keyword>
<dbReference type="CDD" id="cd02146">
    <property type="entry name" value="NfsA-like"/>
    <property type="match status" value="1"/>
</dbReference>
<evidence type="ECO:0000256" key="4">
    <source>
        <dbReference type="ARBA" id="ARBA00023002"/>
    </source>
</evidence>
<gene>
    <name evidence="7" type="ORF">BSK56_20190</name>
</gene>
<evidence type="ECO:0000256" key="1">
    <source>
        <dbReference type="ARBA" id="ARBA00008366"/>
    </source>
</evidence>
<evidence type="ECO:0000313" key="7">
    <source>
        <dbReference type="EMBL" id="OMD45194.1"/>
    </source>
</evidence>
<comment type="similarity">
    <text evidence="1 5">Belongs to the flavin oxidoreductase frp family.</text>
</comment>
<feature type="domain" description="Nitroreductase" evidence="6">
    <location>
        <begin position="10"/>
        <end position="164"/>
    </location>
</feature>
<dbReference type="PANTHER" id="PTHR43425:SF2">
    <property type="entry name" value="OXYGEN-INSENSITIVE NADPH NITROREDUCTASE"/>
    <property type="match status" value="1"/>
</dbReference>
<keyword evidence="5" id="KW-0521">NADP</keyword>
<dbReference type="PANTHER" id="PTHR43425">
    <property type="entry name" value="OXYGEN-INSENSITIVE NADPH NITROREDUCTASE"/>
    <property type="match status" value="1"/>
</dbReference>
<keyword evidence="8" id="KW-1185">Reference proteome</keyword>
<dbReference type="Proteomes" id="UP000187412">
    <property type="component" value="Unassembled WGS sequence"/>
</dbReference>
<comment type="caution">
    <text evidence="7">The sequence shown here is derived from an EMBL/GenBank/DDBJ whole genome shotgun (WGS) entry which is preliminary data.</text>
</comment>
<keyword evidence="4 5" id="KW-0560">Oxidoreductase</keyword>
<keyword evidence="3 5" id="KW-0288">FMN</keyword>
<dbReference type="SUPFAM" id="SSF55469">
    <property type="entry name" value="FMN-dependent nitroreductase-like"/>
    <property type="match status" value="1"/>
</dbReference>